<organism evidence="1 2">
    <name type="scientific">Neophaeococcomyces mojaviensis</name>
    <dbReference type="NCBI Taxonomy" id="3383035"/>
    <lineage>
        <taxon>Eukaryota</taxon>
        <taxon>Fungi</taxon>
        <taxon>Dikarya</taxon>
        <taxon>Ascomycota</taxon>
        <taxon>Pezizomycotina</taxon>
        <taxon>Eurotiomycetes</taxon>
        <taxon>Chaetothyriomycetidae</taxon>
        <taxon>Chaetothyriales</taxon>
        <taxon>Chaetothyriales incertae sedis</taxon>
        <taxon>Neophaeococcomyces</taxon>
    </lineage>
</organism>
<evidence type="ECO:0000313" key="2">
    <source>
        <dbReference type="Proteomes" id="UP001172386"/>
    </source>
</evidence>
<accession>A0ACC3AKL6</accession>
<sequence length="855" mass="94804">MGVIRKAAASRGTDGGTKYHCDVCSIDITSTVRINCADPNCRDYDLCVPCFAKGEKSKNHDPQTHAFRVMEQNSIPIYTEDWGADEELLMLEGSERYGLGSWADVAEHIGGYREKDEVRDHYIDTYINSSLFPLPELADPKSTELSQRVPKEEFQARKKRRIEERSELAKSAPPATPKQKPTASVPACHEVQGFMPGRLEFETEHLNDAEEAVQHMAFEPGDGIDPVTGQMDEETILKMTVFDIYNSKLTARAERKKVIFEHNLLDYKKNMSQQKRRTKEENDLLQKAKPFAKMMNHEDFEAFNRDLLLEHNLRQAITQLQDWRAHGVTDLKQGEKYETEKAARVQRMQPQGQFDRMAQYNPKRKERDTENVVSEASRLVAPELPLRFQRKPKTAPVFADTQPAVENDFDKMFAEANGNDVSSAAKPKTRYVVQPLNGVTPWRLEEDKTLAPDLQLLSEEEIQLCNALHIRPKPYLALKEGLLREAMKQGGTMKKKEARGVCRIDVNKANRIFDFMIHIHVSGISHETTEKEVKDFFSFCGKITNLSITPVSGATDAEKSATVTFEKETAAKTALLLDNTQLGKSQVHVSTASTIDEVATQAGGTAASAAQTADDHIEQEDKPRSRIVAEYLAHGYTLSDNVIQKAITLDSKHGLSNRFTSALQNFDSKYKVTDKAQEMDSKYKVTDKAWNAWGGLNSYFEKAMGTPTGQKVRDFYIQGDKQVRDVHNEARRLADLKTGKTGKEEPHEVAGHPEKTACSCGGSEGVCGCAPGKCSCANCAKSDDPNKSVNPPQAVTGTEKTVCTCGGKDGVCGCEPGKCACASCSKASSEAVTEVKEAAQASGQHLPKETFGATA</sequence>
<name>A0ACC3AKL6_9EURO</name>
<keyword evidence="2" id="KW-1185">Reference proteome</keyword>
<gene>
    <name evidence="1" type="primary">ADA2</name>
    <name evidence="1" type="ORF">H2198_000211</name>
</gene>
<reference evidence="1" key="1">
    <citation type="submission" date="2022-10" db="EMBL/GenBank/DDBJ databases">
        <title>Culturing micro-colonial fungi from biological soil crusts in the Mojave desert and describing Neophaeococcomyces mojavensis, and introducing the new genera and species Taxawa tesnikishii.</title>
        <authorList>
            <person name="Kurbessoian T."/>
            <person name="Stajich J.E."/>
        </authorList>
    </citation>
    <scope>NUCLEOTIDE SEQUENCE</scope>
    <source>
        <strain evidence="1">JES_112</strain>
    </source>
</reference>
<dbReference type="EMBL" id="JAPDRQ010000002">
    <property type="protein sequence ID" value="KAJ9664560.1"/>
    <property type="molecule type" value="Genomic_DNA"/>
</dbReference>
<proteinExistence type="predicted"/>
<comment type="caution">
    <text evidence="1">The sequence shown here is derived from an EMBL/GenBank/DDBJ whole genome shotgun (WGS) entry which is preliminary data.</text>
</comment>
<dbReference type="Proteomes" id="UP001172386">
    <property type="component" value="Unassembled WGS sequence"/>
</dbReference>
<evidence type="ECO:0000313" key="1">
    <source>
        <dbReference type="EMBL" id="KAJ9664560.1"/>
    </source>
</evidence>
<protein>
    <submittedName>
        <fullName evidence="1">Transcriptional adapter ada2</fullName>
    </submittedName>
</protein>